<dbReference type="SUPFAM" id="SSF140990">
    <property type="entry name" value="FtsH protease domain-like"/>
    <property type="match status" value="1"/>
</dbReference>
<dbReference type="EMBL" id="AP021888">
    <property type="protein sequence ID" value="BBP44456.1"/>
    <property type="molecule type" value="Genomic_DNA"/>
</dbReference>
<name>A0A6F8PQU5_9GAMM</name>
<dbReference type="Gene3D" id="1.20.58.760">
    <property type="entry name" value="Peptidase M41"/>
    <property type="match status" value="1"/>
</dbReference>
<dbReference type="GO" id="GO:0016887">
    <property type="term" value="F:ATP hydrolysis activity"/>
    <property type="evidence" value="ECO:0007669"/>
    <property type="project" value="InterPro"/>
</dbReference>
<protein>
    <recommendedName>
        <fullName evidence="2">AAA+ ATPase domain-containing protein</fullName>
    </recommendedName>
</protein>
<evidence type="ECO:0000256" key="1">
    <source>
        <dbReference type="RuleBase" id="RU003651"/>
    </source>
</evidence>
<comment type="similarity">
    <text evidence="1">Belongs to the AAA ATPase family.</text>
</comment>
<evidence type="ECO:0000313" key="4">
    <source>
        <dbReference type="Proteomes" id="UP000501466"/>
    </source>
</evidence>
<gene>
    <name evidence="3" type="ORF">THMIRHAT_22020</name>
</gene>
<dbReference type="PRINTS" id="PR00300">
    <property type="entry name" value="CLPPROTEASEA"/>
</dbReference>
<dbReference type="SMART" id="SM00382">
    <property type="entry name" value="AAA"/>
    <property type="match status" value="2"/>
</dbReference>
<dbReference type="InterPro" id="IPR003959">
    <property type="entry name" value="ATPase_AAA_core"/>
</dbReference>
<dbReference type="Pfam" id="PF07724">
    <property type="entry name" value="AAA_2"/>
    <property type="match status" value="1"/>
</dbReference>
<dbReference type="KEGG" id="tzo:THMIRHAT_22020"/>
<accession>A0A6F8PQU5</accession>
<keyword evidence="1" id="KW-0547">Nucleotide-binding</keyword>
<evidence type="ECO:0000259" key="2">
    <source>
        <dbReference type="SMART" id="SM00382"/>
    </source>
</evidence>
<dbReference type="Gene3D" id="1.10.8.60">
    <property type="match status" value="1"/>
</dbReference>
<dbReference type="PROSITE" id="PS00674">
    <property type="entry name" value="AAA"/>
    <property type="match status" value="1"/>
</dbReference>
<dbReference type="Pfam" id="PF00004">
    <property type="entry name" value="AAA"/>
    <property type="match status" value="1"/>
</dbReference>
<dbReference type="InterPro" id="IPR003593">
    <property type="entry name" value="AAA+_ATPase"/>
</dbReference>
<keyword evidence="4" id="KW-1185">Reference proteome</keyword>
<reference evidence="4" key="1">
    <citation type="submission" date="2019-11" db="EMBL/GenBank/DDBJ databases">
        <title>Isolation and characterization of two novel species in the genus Thiomicrorhabdus.</title>
        <authorList>
            <person name="Mochizuki J."/>
            <person name="Kojima H."/>
            <person name="Fukui M."/>
        </authorList>
    </citation>
    <scope>NUCLEOTIDE SEQUENCE [LARGE SCALE GENOMIC DNA]</scope>
    <source>
        <strain evidence="4">AkT22</strain>
    </source>
</reference>
<sequence length="922" mass="102420">MRKLLLTAKWFAQQNQASEIQISHLKQALSQLDIIDHKASEKLQTLFKAQQVTWPEPATSPEQPDLDAVASQPRIPYQDAVHQMVLQLEALGFGLSKVISEQRTAAPQAGKHLQALTEVAEVKALLSSKVFDQEMAVEAISDAVMQMSWQGIANRPRASFFFLGPPATGKTYLAQLLGQGLQGYAFKAFDMTQYVSEEEGFGLTGLRKGYANAGVGTLTEFVKHNPKSILVFDEVEKTHTRVQSSLLRLFSEGFLQDAFSNEDIDFRQTLVIFTSNLGSELYSNKTFVSQLQQQPHQARETLLEVIRREKKVEKGHEVNAISPEMLSRISQGSIILFNRLSLAGLTRIAENQVKQDIQRFEKAMGLALKNPQSLALAQMVVLSFAPSFDVRALKARTADLIIDPITDYLLDNPGIELTQLAIGLDSDVLAFLETHQPLDSLIKQLTHKHQRLSTTFEIQQSGKQLHLVFKHPQIEKLSRGDDYGDASGIQVALPEVSFVDIAGHDVIKRRLKEVIDQIHQTEKLKSLGVSLPKGMLLYGPPGTGKTLLAKAFSNEAGLPFIACSGNDLLSEGFIKKLFSRAREYAPALIFIDEIDALPKRGKAGAYADALVNRLLVELDGFSKNGDDIFVMAATNRKDKIDSAIVRSGRIDLHLEVPHLDKGARRWFLEKFLNHPNFAPDINIDRLLTFTAGLSGADMQKIHRESVLESIRQNIDIIPESLVLEQINTLKYGQPLSLAESDQRLKETAYHEAGHAVISMVLLPERKIEQLTVVPRSNALGMVSFDVEEAVDYHKDYLFNLTCVALAGRVAQVKATGPKGLDSGASGDLRQAMRYAYLAIAEWGMSDALPNISPAALRQQTQQDWFVQETEAQIRQWMADATLKTQSLVEQYMPAIEAITQDVLQKEILDAAQLQTHLSNSAH</sequence>
<evidence type="ECO:0000313" key="3">
    <source>
        <dbReference type="EMBL" id="BBP44456.1"/>
    </source>
</evidence>
<dbReference type="Gene3D" id="3.40.50.300">
    <property type="entry name" value="P-loop containing nucleotide triphosphate hydrolases"/>
    <property type="match status" value="2"/>
</dbReference>
<dbReference type="PANTHER" id="PTHR23076">
    <property type="entry name" value="METALLOPROTEASE M41 FTSH"/>
    <property type="match status" value="1"/>
</dbReference>
<dbReference type="AlphaFoldDB" id="A0A6F8PQU5"/>
<dbReference type="InterPro" id="IPR003960">
    <property type="entry name" value="ATPase_AAA_CS"/>
</dbReference>
<proteinExistence type="inferred from homology"/>
<keyword evidence="1" id="KW-0067">ATP-binding</keyword>
<dbReference type="SUPFAM" id="SSF52540">
    <property type="entry name" value="P-loop containing nucleoside triphosphate hydrolases"/>
    <property type="match status" value="2"/>
</dbReference>
<dbReference type="GO" id="GO:0006508">
    <property type="term" value="P:proteolysis"/>
    <property type="evidence" value="ECO:0007669"/>
    <property type="project" value="InterPro"/>
</dbReference>
<dbReference type="Proteomes" id="UP000501466">
    <property type="component" value="Chromosome"/>
</dbReference>
<dbReference type="Pfam" id="PF01434">
    <property type="entry name" value="Peptidase_M41"/>
    <property type="match status" value="1"/>
</dbReference>
<dbReference type="RefSeq" id="WP_173292170.1">
    <property type="nucleotide sequence ID" value="NZ_AP021888.1"/>
</dbReference>
<dbReference type="InterPro" id="IPR001270">
    <property type="entry name" value="ClpA/B"/>
</dbReference>
<dbReference type="PANTHER" id="PTHR23076:SF97">
    <property type="entry name" value="ATP-DEPENDENT ZINC METALLOPROTEASE YME1L1"/>
    <property type="match status" value="1"/>
</dbReference>
<organism evidence="3 4">
    <name type="scientific">Thiosulfativibrio zosterae</name>
    <dbReference type="NCBI Taxonomy" id="2675053"/>
    <lineage>
        <taxon>Bacteria</taxon>
        <taxon>Pseudomonadati</taxon>
        <taxon>Pseudomonadota</taxon>
        <taxon>Gammaproteobacteria</taxon>
        <taxon>Thiotrichales</taxon>
        <taxon>Piscirickettsiaceae</taxon>
        <taxon>Thiosulfativibrio</taxon>
    </lineage>
</organism>
<dbReference type="GO" id="GO:0004176">
    <property type="term" value="F:ATP-dependent peptidase activity"/>
    <property type="evidence" value="ECO:0007669"/>
    <property type="project" value="InterPro"/>
</dbReference>
<feature type="domain" description="AAA+ ATPase" evidence="2">
    <location>
        <begin position="531"/>
        <end position="660"/>
    </location>
</feature>
<dbReference type="GO" id="GO:0004222">
    <property type="term" value="F:metalloendopeptidase activity"/>
    <property type="evidence" value="ECO:0007669"/>
    <property type="project" value="InterPro"/>
</dbReference>
<dbReference type="GO" id="GO:0005524">
    <property type="term" value="F:ATP binding"/>
    <property type="evidence" value="ECO:0007669"/>
    <property type="project" value="UniProtKB-KW"/>
</dbReference>
<dbReference type="InterPro" id="IPR027417">
    <property type="entry name" value="P-loop_NTPase"/>
</dbReference>
<dbReference type="InterPro" id="IPR000642">
    <property type="entry name" value="Peptidase_M41"/>
</dbReference>
<dbReference type="InterPro" id="IPR037219">
    <property type="entry name" value="Peptidase_M41-like"/>
</dbReference>
<feature type="domain" description="AAA+ ATPase" evidence="2">
    <location>
        <begin position="156"/>
        <end position="313"/>
    </location>
</feature>